<dbReference type="PANTHER" id="PTHR43539:SF78">
    <property type="entry name" value="FLAVIN-CONTAINING MONOOXYGENASE"/>
    <property type="match status" value="1"/>
</dbReference>
<accession>A0ABU7LLD9</accession>
<dbReference type="SUPFAM" id="SSF51905">
    <property type="entry name" value="FAD/NAD(P)-binding domain"/>
    <property type="match status" value="2"/>
</dbReference>
<dbReference type="PANTHER" id="PTHR43539">
    <property type="entry name" value="FLAVIN-BINDING MONOOXYGENASE-LIKE PROTEIN (AFU_ORTHOLOGUE AFUA_4G09220)"/>
    <property type="match status" value="1"/>
</dbReference>
<dbReference type="Pfam" id="PF13738">
    <property type="entry name" value="Pyr_redox_3"/>
    <property type="match status" value="1"/>
</dbReference>
<dbReference type="Proteomes" id="UP001336020">
    <property type="component" value="Unassembled WGS sequence"/>
</dbReference>
<gene>
    <name evidence="2" type="ORF">Q7514_32930</name>
</gene>
<name>A0ABU7LLD9_9NOCA</name>
<dbReference type="EMBL" id="JAUTXY010000037">
    <property type="protein sequence ID" value="MEE2062336.1"/>
    <property type="molecule type" value="Genomic_DNA"/>
</dbReference>
<proteinExistence type="predicted"/>
<organism evidence="2 3">
    <name type="scientific">Rhodococcus artemisiae</name>
    <dbReference type="NCBI Taxonomy" id="714159"/>
    <lineage>
        <taxon>Bacteria</taxon>
        <taxon>Bacillati</taxon>
        <taxon>Actinomycetota</taxon>
        <taxon>Actinomycetes</taxon>
        <taxon>Mycobacteriales</taxon>
        <taxon>Nocardiaceae</taxon>
        <taxon>Rhodococcus</taxon>
    </lineage>
</organism>
<dbReference type="InterPro" id="IPR050982">
    <property type="entry name" value="Auxin_biosynth/cation_transpt"/>
</dbReference>
<protein>
    <submittedName>
        <fullName evidence="2">NAD(P)-binding domain-containing protein</fullName>
    </submittedName>
</protein>
<keyword evidence="1" id="KW-0560">Oxidoreductase</keyword>
<dbReference type="Gene3D" id="3.50.50.60">
    <property type="entry name" value="FAD/NAD(P)-binding domain"/>
    <property type="match status" value="1"/>
</dbReference>
<reference evidence="2 3" key="1">
    <citation type="submission" date="2023-07" db="EMBL/GenBank/DDBJ databases">
        <authorList>
            <person name="Girao M."/>
            <person name="Carvalho M.F."/>
        </authorList>
    </citation>
    <scope>NUCLEOTIDE SEQUENCE [LARGE SCALE GENOMIC DNA]</scope>
    <source>
        <strain evidence="2 3">YIM65754</strain>
    </source>
</reference>
<dbReference type="PRINTS" id="PR00368">
    <property type="entry name" value="FADPNR"/>
</dbReference>
<evidence type="ECO:0000313" key="2">
    <source>
        <dbReference type="EMBL" id="MEE2062336.1"/>
    </source>
</evidence>
<dbReference type="InterPro" id="IPR036188">
    <property type="entry name" value="FAD/NAD-bd_sf"/>
</dbReference>
<keyword evidence="3" id="KW-1185">Reference proteome</keyword>
<evidence type="ECO:0000256" key="1">
    <source>
        <dbReference type="ARBA" id="ARBA00023002"/>
    </source>
</evidence>
<evidence type="ECO:0000313" key="3">
    <source>
        <dbReference type="Proteomes" id="UP001336020"/>
    </source>
</evidence>
<dbReference type="RefSeq" id="WP_330137369.1">
    <property type="nucleotide sequence ID" value="NZ_JAUTXY010000037.1"/>
</dbReference>
<sequence>MTDYDALVVGGGQSGLAAAHALSARGLRTGLLEAGDEPVGAWPHYYDSLTLFSPAKYSALPGLAFPGDPQRYPRRNEVIDYLRRYAAGLDVDIVTGARVETVTCERGAYTAHTAARNSVTAPILIAATGCFGSPNIPPLPGLDTFGGTVLHTSDYRDPAALTGQNVVVVGAGNSAVQIATELAEVASVTLASRRPPKFMPQRPFGRDVHFWLTVTGLDRAPVGRWLRTPPTQQVLDTGRYRGALASGNPRPRPLFTGLDDRRVFWPDGAATTADILVLGTGYRPHLPYLTGLGALDETGRPRHRQGVSTTCPGLGFVGLEWQRSLSSASLRGVGRDAGRVADRVVAAVRSRRILPIGP</sequence>
<comment type="caution">
    <text evidence="2">The sequence shown here is derived from an EMBL/GenBank/DDBJ whole genome shotgun (WGS) entry which is preliminary data.</text>
</comment>
<dbReference type="PRINTS" id="PR00469">
    <property type="entry name" value="PNDRDTASEII"/>
</dbReference>